<dbReference type="RefSeq" id="WP_153292211.1">
    <property type="nucleotide sequence ID" value="NZ_CP045643.1"/>
</dbReference>
<accession>A0A5Q0LM45</accession>
<dbReference type="KEGG" id="sfy:GFH48_36310"/>
<name>A0A5Q0LM45_9ACTN</name>
<reference evidence="1 2" key="1">
    <citation type="submission" date="2019-10" db="EMBL/GenBank/DDBJ databases">
        <title>A novel species.</title>
        <authorList>
            <person name="Gao J."/>
        </authorList>
    </citation>
    <scope>NUCLEOTIDE SEQUENCE [LARGE SCALE GENOMIC DNA]</scope>
    <source>
        <strain evidence="1 2">QMT-28</strain>
    </source>
</reference>
<gene>
    <name evidence="1" type="ORF">GFH48_36310</name>
</gene>
<dbReference type="EMBL" id="CP045643">
    <property type="protein sequence ID" value="QFZ78031.1"/>
    <property type="molecule type" value="Genomic_DNA"/>
</dbReference>
<dbReference type="AlphaFoldDB" id="A0A5Q0LM45"/>
<organism evidence="1 2">
    <name type="scientific">Streptomyces fagopyri</name>
    <dbReference type="NCBI Taxonomy" id="2662397"/>
    <lineage>
        <taxon>Bacteria</taxon>
        <taxon>Bacillati</taxon>
        <taxon>Actinomycetota</taxon>
        <taxon>Actinomycetes</taxon>
        <taxon>Kitasatosporales</taxon>
        <taxon>Streptomycetaceae</taxon>
        <taxon>Streptomyces</taxon>
    </lineage>
</organism>
<evidence type="ECO:0000313" key="2">
    <source>
        <dbReference type="Proteomes" id="UP000326179"/>
    </source>
</evidence>
<proteinExistence type="predicted"/>
<sequence length="272" mass="29935">MDVYVEATLDPLGAADRGAVLVDWFERAFSGPFAELVHQEERAEFGVQTGTSVRQSGGSRRSNMSHLGRNRARLRVELEQSPDWVVTEFYGDDTLGRVQCSYFPEEGGWSKLVVGLQAGSLRLADPKYCADLVDFLAQAVDDLNPVFARIERDSFSDWSNIEAALTRNLDDSLPEGREFLRGYAWVTVCPQELAIRLGGPETLAASGAFHRVVPLRKGGVLLQASETLAGYTDHVVERVFAALAPVLPEGQPHPDPAHPDLRFVLRDAADAR</sequence>
<keyword evidence="2" id="KW-1185">Reference proteome</keyword>
<evidence type="ECO:0000313" key="1">
    <source>
        <dbReference type="EMBL" id="QFZ78031.1"/>
    </source>
</evidence>
<protein>
    <recommendedName>
        <fullName evidence="3">DUF3396 domain-containing protein</fullName>
    </recommendedName>
</protein>
<evidence type="ECO:0008006" key="3">
    <source>
        <dbReference type="Google" id="ProtNLM"/>
    </source>
</evidence>
<dbReference type="Proteomes" id="UP000326179">
    <property type="component" value="Chromosome"/>
</dbReference>